<feature type="transmembrane region" description="Helical" evidence="1">
    <location>
        <begin position="39"/>
        <end position="58"/>
    </location>
</feature>
<evidence type="ECO:0000313" key="3">
    <source>
        <dbReference type="Proteomes" id="UP000247523"/>
    </source>
</evidence>
<keyword evidence="1" id="KW-0472">Membrane</keyword>
<dbReference type="InterPro" id="IPR008407">
    <property type="entry name" value="Brnchd-chn_aa_trnsp_AzlD"/>
</dbReference>
<keyword evidence="1" id="KW-1133">Transmembrane helix</keyword>
<evidence type="ECO:0000256" key="1">
    <source>
        <dbReference type="SAM" id="Phobius"/>
    </source>
</evidence>
<sequence>MYLTAIQTLIIIIVIAIGTMITRFTPFILFPEGKEKPKYILYLGKVLPPAMMGLLVVYCLKSVSILSSTHGVPEIFAILSIILLHKWKNNVLLSIGGSTLIYMMLVQHIFQ</sequence>
<dbReference type="EMBL" id="QICS01000001">
    <property type="protein sequence ID" value="PXV95798.1"/>
    <property type="molecule type" value="Genomic_DNA"/>
</dbReference>
<feature type="transmembrane region" description="Helical" evidence="1">
    <location>
        <begin position="6"/>
        <end position="30"/>
    </location>
</feature>
<organism evidence="2 3">
    <name type="scientific">Lachnotalea glycerini</name>
    <dbReference type="NCBI Taxonomy" id="1763509"/>
    <lineage>
        <taxon>Bacteria</taxon>
        <taxon>Bacillati</taxon>
        <taxon>Bacillota</taxon>
        <taxon>Clostridia</taxon>
        <taxon>Lachnospirales</taxon>
        <taxon>Lachnospiraceae</taxon>
        <taxon>Lachnotalea</taxon>
    </lineage>
</organism>
<accession>A0A318F1R6</accession>
<feature type="transmembrane region" description="Helical" evidence="1">
    <location>
        <begin position="64"/>
        <end position="84"/>
    </location>
</feature>
<gene>
    <name evidence="2" type="ORF">C8E03_101428</name>
</gene>
<dbReference type="PIRSF" id="PIRSF003203">
    <property type="entry name" value="AzlD"/>
    <property type="match status" value="1"/>
</dbReference>
<dbReference type="Pfam" id="PF05437">
    <property type="entry name" value="AzlD"/>
    <property type="match status" value="1"/>
</dbReference>
<name>A0A318F1R6_9FIRM</name>
<keyword evidence="1" id="KW-0812">Transmembrane</keyword>
<reference evidence="2 3" key="1">
    <citation type="submission" date="2018-05" db="EMBL/GenBank/DDBJ databases">
        <title>Genomic Encyclopedia of Type Strains, Phase IV (KMG-IV): sequencing the most valuable type-strain genomes for metagenomic binning, comparative biology and taxonomic classification.</title>
        <authorList>
            <person name="Goeker M."/>
        </authorList>
    </citation>
    <scope>NUCLEOTIDE SEQUENCE [LARGE SCALE GENOMIC DNA]</scope>
    <source>
        <strain evidence="2 3">DSM 28816</strain>
    </source>
</reference>
<comment type="caution">
    <text evidence="2">The sequence shown here is derived from an EMBL/GenBank/DDBJ whole genome shotgun (WGS) entry which is preliminary data.</text>
</comment>
<protein>
    <submittedName>
        <fullName evidence="2">Branched-subunit amino acid transport protein AzlD</fullName>
    </submittedName>
</protein>
<dbReference type="RefSeq" id="WP_110290160.1">
    <property type="nucleotide sequence ID" value="NZ_QICS01000001.1"/>
</dbReference>
<feature type="transmembrane region" description="Helical" evidence="1">
    <location>
        <begin position="91"/>
        <end position="110"/>
    </location>
</feature>
<dbReference type="Proteomes" id="UP000247523">
    <property type="component" value="Unassembled WGS sequence"/>
</dbReference>
<evidence type="ECO:0000313" key="2">
    <source>
        <dbReference type="EMBL" id="PXV95798.1"/>
    </source>
</evidence>
<dbReference type="AlphaFoldDB" id="A0A318F1R6"/>
<proteinExistence type="predicted"/>